<dbReference type="Proteomes" id="UP000719267">
    <property type="component" value="Unassembled WGS sequence"/>
</dbReference>
<evidence type="ECO:0000256" key="5">
    <source>
        <dbReference type="ARBA" id="ARBA00023136"/>
    </source>
</evidence>
<dbReference type="PANTHER" id="PTHR30250">
    <property type="entry name" value="PST FAMILY PREDICTED COLANIC ACID TRANSPORTER"/>
    <property type="match status" value="1"/>
</dbReference>
<evidence type="ECO:0000256" key="3">
    <source>
        <dbReference type="ARBA" id="ARBA00022692"/>
    </source>
</evidence>
<feature type="transmembrane region" description="Helical" evidence="6">
    <location>
        <begin position="372"/>
        <end position="394"/>
    </location>
</feature>
<feature type="transmembrane region" description="Helical" evidence="6">
    <location>
        <begin position="230"/>
        <end position="248"/>
    </location>
</feature>
<feature type="transmembrane region" description="Helical" evidence="6">
    <location>
        <begin position="188"/>
        <end position="210"/>
    </location>
</feature>
<comment type="caution">
    <text evidence="7">The sequence shown here is derived from an EMBL/GenBank/DDBJ whole genome shotgun (WGS) entry which is preliminary data.</text>
</comment>
<evidence type="ECO:0000256" key="2">
    <source>
        <dbReference type="ARBA" id="ARBA00022475"/>
    </source>
</evidence>
<evidence type="ECO:0000256" key="1">
    <source>
        <dbReference type="ARBA" id="ARBA00004651"/>
    </source>
</evidence>
<dbReference type="PANTHER" id="PTHR30250:SF11">
    <property type="entry name" value="O-ANTIGEN TRANSPORTER-RELATED"/>
    <property type="match status" value="1"/>
</dbReference>
<feature type="transmembrane region" description="Helical" evidence="6">
    <location>
        <begin position="93"/>
        <end position="118"/>
    </location>
</feature>
<keyword evidence="8" id="KW-1185">Reference proteome</keyword>
<evidence type="ECO:0000256" key="6">
    <source>
        <dbReference type="SAM" id="Phobius"/>
    </source>
</evidence>
<sequence length="485" mass="55120">MVDRIKKIFFSSQESKQITLNTFWSFTGTFFSRGLTFLGWVLVARILGKELNGEIGIVRSTINLFLIFVGSGLGLTATRYISKYSSVNKLKSAKIVSLTLITTSIFAVIVSSLLFVFASQLSEILNAPSIVNTIQLGAFLLFFGAFNSSLKGCIEGFQLFKISAIINTIFSIFLLGGLYFGAKNNTVYSTFFGFLIASLIYFVLQLITLFKILNKRKLRLTINLKEVYPILLKFTIPAILSAAMVIPFKWMAEALLVNQKDGYDEMGLFSAIILFQSLLYTVAQTLNSPLITLMSKKGKNFKLDKISLLLPWLIGIFGALPFILFPELFGIIFSKEYTSDSHFLNTYLIILLSTVIVLYKQGIARIMVVKDLMWFSFLDNFIWGITLIISFYFLAFKGAYGLSLSYLIAYITNIVIILPLYLKWKLIPQFLVKSPLTLLIWAILILIVSMNIYYEVSIILRFVIFIISSLIFIYLFYRLFKHQEN</sequence>
<feature type="transmembrane region" description="Helical" evidence="6">
    <location>
        <begin position="308"/>
        <end position="332"/>
    </location>
</feature>
<dbReference type="InterPro" id="IPR050833">
    <property type="entry name" value="Poly_Biosynth_Transport"/>
</dbReference>
<dbReference type="InterPro" id="IPR002797">
    <property type="entry name" value="Polysacc_synth"/>
</dbReference>
<evidence type="ECO:0000313" key="7">
    <source>
        <dbReference type="EMBL" id="MBW2961527.1"/>
    </source>
</evidence>
<keyword evidence="5 6" id="KW-0472">Membrane</keyword>
<keyword evidence="2" id="KW-1003">Cell membrane</keyword>
<proteinExistence type="predicted"/>
<feature type="transmembrane region" description="Helical" evidence="6">
    <location>
        <begin position="434"/>
        <end position="452"/>
    </location>
</feature>
<name>A0ABS6W0Z7_9FLAO</name>
<gene>
    <name evidence="7" type="ORF">KW502_06920</name>
</gene>
<dbReference type="EMBL" id="JAHWDF010000006">
    <property type="protein sequence ID" value="MBW2961527.1"/>
    <property type="molecule type" value="Genomic_DNA"/>
</dbReference>
<feature type="transmembrane region" description="Helical" evidence="6">
    <location>
        <begin position="21"/>
        <end position="42"/>
    </location>
</feature>
<keyword evidence="4 6" id="KW-1133">Transmembrane helix</keyword>
<feature type="transmembrane region" description="Helical" evidence="6">
    <location>
        <begin position="400"/>
        <end position="422"/>
    </location>
</feature>
<evidence type="ECO:0000256" key="4">
    <source>
        <dbReference type="ARBA" id="ARBA00022989"/>
    </source>
</evidence>
<feature type="transmembrane region" description="Helical" evidence="6">
    <location>
        <begin position="130"/>
        <end position="150"/>
    </location>
</feature>
<protein>
    <submittedName>
        <fullName evidence="7">Oligosaccharide flippase family protein</fullName>
    </submittedName>
</protein>
<feature type="transmembrane region" description="Helical" evidence="6">
    <location>
        <begin position="344"/>
        <end position="360"/>
    </location>
</feature>
<comment type="subcellular location">
    <subcellularLocation>
        <location evidence="1">Cell membrane</location>
        <topology evidence="1">Multi-pass membrane protein</topology>
    </subcellularLocation>
</comment>
<feature type="transmembrane region" description="Helical" evidence="6">
    <location>
        <begin position="162"/>
        <end position="182"/>
    </location>
</feature>
<dbReference type="Pfam" id="PF01943">
    <property type="entry name" value="Polysacc_synt"/>
    <property type="match status" value="1"/>
</dbReference>
<keyword evidence="3 6" id="KW-0812">Transmembrane</keyword>
<feature type="transmembrane region" description="Helical" evidence="6">
    <location>
        <begin position="62"/>
        <end position="81"/>
    </location>
</feature>
<evidence type="ECO:0000313" key="8">
    <source>
        <dbReference type="Proteomes" id="UP000719267"/>
    </source>
</evidence>
<organism evidence="7 8">
    <name type="scientific">Mesonia aestuariivivens</name>
    <dbReference type="NCBI Taxonomy" id="2796128"/>
    <lineage>
        <taxon>Bacteria</taxon>
        <taxon>Pseudomonadati</taxon>
        <taxon>Bacteroidota</taxon>
        <taxon>Flavobacteriia</taxon>
        <taxon>Flavobacteriales</taxon>
        <taxon>Flavobacteriaceae</taxon>
        <taxon>Mesonia</taxon>
    </lineage>
</organism>
<dbReference type="RefSeq" id="WP_219039818.1">
    <property type="nucleotide sequence ID" value="NZ_JAHWDF010000006.1"/>
</dbReference>
<accession>A0ABS6W0Z7</accession>
<reference evidence="7 8" key="1">
    <citation type="submission" date="2021-07" db="EMBL/GenBank/DDBJ databases">
        <title>Mesonia aestuariivivens sp. nov., isolated from a tidal flat.</title>
        <authorList>
            <person name="Kim Y.-O."/>
            <person name="Yoon J.-H."/>
        </authorList>
    </citation>
    <scope>NUCLEOTIDE SEQUENCE [LARGE SCALE GENOMIC DNA]</scope>
    <source>
        <strain evidence="7 8">JHPTF-M18</strain>
    </source>
</reference>
<feature type="transmembrane region" description="Helical" evidence="6">
    <location>
        <begin position="268"/>
        <end position="287"/>
    </location>
</feature>
<feature type="transmembrane region" description="Helical" evidence="6">
    <location>
        <begin position="458"/>
        <end position="477"/>
    </location>
</feature>